<dbReference type="InterPro" id="IPR001579">
    <property type="entry name" value="Glyco_hydro_18_chit_AS"/>
</dbReference>
<evidence type="ECO:0000256" key="5">
    <source>
        <dbReference type="SAM" id="SignalP"/>
    </source>
</evidence>
<gene>
    <name evidence="7" type="ORF">A3D68_02500</name>
</gene>
<evidence type="ECO:0000313" key="8">
    <source>
        <dbReference type="Proteomes" id="UP000177564"/>
    </source>
</evidence>
<dbReference type="Proteomes" id="UP000177564">
    <property type="component" value="Unassembled WGS sequence"/>
</dbReference>
<dbReference type="PANTHER" id="PTHR46066:SF2">
    <property type="entry name" value="CHITINASE DOMAIN-CONTAINING PROTEIN 1"/>
    <property type="match status" value="1"/>
</dbReference>
<reference evidence="7 8" key="1">
    <citation type="journal article" date="2016" name="Nat. Commun.">
        <title>Thousands of microbial genomes shed light on interconnected biogeochemical processes in an aquifer system.</title>
        <authorList>
            <person name="Anantharaman K."/>
            <person name="Brown C.T."/>
            <person name="Hug L.A."/>
            <person name="Sharon I."/>
            <person name="Castelle C.J."/>
            <person name="Probst A.J."/>
            <person name="Thomas B.C."/>
            <person name="Singh A."/>
            <person name="Wilkins M.J."/>
            <person name="Karaoz U."/>
            <person name="Brodie E.L."/>
            <person name="Williams K.H."/>
            <person name="Hubbard S.S."/>
            <person name="Banfield J.F."/>
        </authorList>
    </citation>
    <scope>NUCLEOTIDE SEQUENCE [LARGE SCALE GENOMIC DNA]</scope>
</reference>
<dbReference type="PROSITE" id="PS01095">
    <property type="entry name" value="GH18_1"/>
    <property type="match status" value="1"/>
</dbReference>
<dbReference type="SMART" id="SM00636">
    <property type="entry name" value="Glyco_18"/>
    <property type="match status" value="1"/>
</dbReference>
<dbReference type="AlphaFoldDB" id="A0A1F4XNY7"/>
<dbReference type="PANTHER" id="PTHR46066">
    <property type="entry name" value="CHITINASE DOMAIN-CONTAINING PROTEIN 1 FAMILY MEMBER"/>
    <property type="match status" value="1"/>
</dbReference>
<protein>
    <recommendedName>
        <fullName evidence="6">GH18 domain-containing protein</fullName>
    </recommendedName>
</protein>
<proteinExistence type="inferred from homology"/>
<dbReference type="Pfam" id="PF00704">
    <property type="entry name" value="Glyco_hydro_18"/>
    <property type="match status" value="1"/>
</dbReference>
<dbReference type="InterPro" id="IPR029070">
    <property type="entry name" value="Chitinase_insertion_sf"/>
</dbReference>
<keyword evidence="1 3" id="KW-0378">Hydrolase</keyword>
<dbReference type="PROSITE" id="PS51910">
    <property type="entry name" value="GH18_2"/>
    <property type="match status" value="1"/>
</dbReference>
<sequence length="378" mass="42039">MHNIFFFIVFLLFLAPLGAQAATFETGGWIPYWRSATGTQDVLPRLTTLTTVHPFGYTVKNDGTLYDALGIDAEPWTTFINAAKQNKTRVIPSVMWSDGAAIHRILSNTTTRIALEDEIANLVKEKGFDGIDIDFEGKWAETSGYFSTFLKGLYMRMGNKWVYCTIEPRTPISSRYEGTPPTGTGTYANDYMQINKYCDRVQIMAYDQGSVDVKLNAANQGPYVPVADPKWVEKVVNLVAKDIPKRKLILGIPTYGYEYQVTPLSIEGYRYKMQWALNPEYAFALAGQLGLIPQRNSAGELSFTYIATTSPLYTSTAVVAGPALAAQNTGVFNIVWWSDALSVIDKVTLAKKLGLRGVAVFKFDGGEDQRIWNVLSAY</sequence>
<comment type="caution">
    <text evidence="7">The sequence shown here is derived from an EMBL/GenBank/DDBJ whole genome shotgun (WGS) entry which is preliminary data.</text>
</comment>
<evidence type="ECO:0000256" key="4">
    <source>
        <dbReference type="RuleBase" id="RU004453"/>
    </source>
</evidence>
<dbReference type="Gene3D" id="3.10.50.10">
    <property type="match status" value="1"/>
</dbReference>
<dbReference type="GO" id="GO:0008061">
    <property type="term" value="F:chitin binding"/>
    <property type="evidence" value="ECO:0007669"/>
    <property type="project" value="InterPro"/>
</dbReference>
<feature type="domain" description="GH18" evidence="6">
    <location>
        <begin position="24"/>
        <end position="378"/>
    </location>
</feature>
<dbReference type="GO" id="GO:0005975">
    <property type="term" value="P:carbohydrate metabolic process"/>
    <property type="evidence" value="ECO:0007669"/>
    <property type="project" value="InterPro"/>
</dbReference>
<dbReference type="STRING" id="1797240.A3D68_02500"/>
<dbReference type="InterPro" id="IPR011583">
    <property type="entry name" value="Chitinase_II/V-like_cat"/>
</dbReference>
<feature type="signal peptide" evidence="5">
    <location>
        <begin position="1"/>
        <end position="21"/>
    </location>
</feature>
<dbReference type="InterPro" id="IPR001223">
    <property type="entry name" value="Glyco_hydro18_cat"/>
</dbReference>
<evidence type="ECO:0000313" key="7">
    <source>
        <dbReference type="EMBL" id="OGC83431.1"/>
    </source>
</evidence>
<evidence type="ECO:0000256" key="2">
    <source>
        <dbReference type="ARBA" id="ARBA00023295"/>
    </source>
</evidence>
<accession>A0A1F4XNY7</accession>
<dbReference type="Gene3D" id="3.20.20.80">
    <property type="entry name" value="Glycosidases"/>
    <property type="match status" value="1"/>
</dbReference>
<comment type="similarity">
    <text evidence="4">Belongs to the glycosyl hydrolase 18 family.</text>
</comment>
<name>A0A1F4XNY7_9BACT</name>
<dbReference type="SUPFAM" id="SSF51445">
    <property type="entry name" value="(Trans)glycosidases"/>
    <property type="match status" value="1"/>
</dbReference>
<dbReference type="EMBL" id="MEWU01000020">
    <property type="protein sequence ID" value="OGC83431.1"/>
    <property type="molecule type" value="Genomic_DNA"/>
</dbReference>
<organism evidence="7 8">
    <name type="scientific">Candidatus Adlerbacteria bacterium RIFCSPHIGHO2_02_FULL_52_17</name>
    <dbReference type="NCBI Taxonomy" id="1797240"/>
    <lineage>
        <taxon>Bacteria</taxon>
        <taxon>Candidatus Adleribacteriota</taxon>
    </lineage>
</organism>
<keyword evidence="5" id="KW-0732">Signal</keyword>
<evidence type="ECO:0000259" key="6">
    <source>
        <dbReference type="PROSITE" id="PS51910"/>
    </source>
</evidence>
<evidence type="ECO:0000256" key="3">
    <source>
        <dbReference type="RuleBase" id="RU000489"/>
    </source>
</evidence>
<dbReference type="GO" id="GO:0004553">
    <property type="term" value="F:hydrolase activity, hydrolyzing O-glycosyl compounds"/>
    <property type="evidence" value="ECO:0007669"/>
    <property type="project" value="InterPro"/>
</dbReference>
<dbReference type="InterPro" id="IPR017853">
    <property type="entry name" value="GH"/>
</dbReference>
<keyword evidence="2 3" id="KW-0326">Glycosidase</keyword>
<feature type="chain" id="PRO_5009515402" description="GH18 domain-containing protein" evidence="5">
    <location>
        <begin position="22"/>
        <end position="378"/>
    </location>
</feature>
<evidence type="ECO:0000256" key="1">
    <source>
        <dbReference type="ARBA" id="ARBA00022801"/>
    </source>
</evidence>